<evidence type="ECO:0000313" key="1">
    <source>
        <dbReference type="EMBL" id="QJR43604.1"/>
    </source>
</evidence>
<dbReference type="InterPro" id="IPR023214">
    <property type="entry name" value="HAD_sf"/>
</dbReference>
<dbReference type="AlphaFoldDB" id="A0A6M4J9C3"/>
<dbReference type="Gene3D" id="3.30.1240.10">
    <property type="match status" value="1"/>
</dbReference>
<dbReference type="SFLD" id="SFLDG01140">
    <property type="entry name" value="C2.B:_Phosphomannomutase_and_P"/>
    <property type="match status" value="1"/>
</dbReference>
<dbReference type="RefSeq" id="WP_171111522.1">
    <property type="nucleotide sequence ID" value="NZ_CP053096.1"/>
</dbReference>
<dbReference type="GO" id="GO:0005829">
    <property type="term" value="C:cytosol"/>
    <property type="evidence" value="ECO:0007669"/>
    <property type="project" value="TreeGrafter"/>
</dbReference>
<accession>A0A6M4J9C3</accession>
<dbReference type="Gene3D" id="3.40.50.1000">
    <property type="entry name" value="HAD superfamily/HAD-like"/>
    <property type="match status" value="1"/>
</dbReference>
<dbReference type="EMBL" id="CP053096">
    <property type="protein sequence ID" value="QJR43604.1"/>
    <property type="molecule type" value="Genomic_DNA"/>
</dbReference>
<keyword evidence="2" id="KW-1185">Reference proteome</keyword>
<dbReference type="NCBIfam" id="TIGR01484">
    <property type="entry name" value="HAD-SF-IIB"/>
    <property type="match status" value="1"/>
</dbReference>
<dbReference type="PANTHER" id="PTHR10000:SF8">
    <property type="entry name" value="HAD SUPERFAMILY HYDROLASE-LIKE, TYPE 3"/>
    <property type="match status" value="1"/>
</dbReference>
<evidence type="ECO:0000313" key="2">
    <source>
        <dbReference type="Proteomes" id="UP000500686"/>
    </source>
</evidence>
<proteinExistence type="predicted"/>
<dbReference type="PANTHER" id="PTHR10000">
    <property type="entry name" value="PHOSPHOSERINE PHOSPHATASE"/>
    <property type="match status" value="1"/>
</dbReference>
<organism evidence="1 2">
    <name type="scientific">Mycoplasma miroungigenitalium</name>
    <dbReference type="NCBI Taxonomy" id="754515"/>
    <lineage>
        <taxon>Bacteria</taxon>
        <taxon>Bacillati</taxon>
        <taxon>Mycoplasmatota</taxon>
        <taxon>Mollicutes</taxon>
        <taxon>Mycoplasmataceae</taxon>
        <taxon>Mycoplasma</taxon>
    </lineage>
</organism>
<dbReference type="SUPFAM" id="SSF56784">
    <property type="entry name" value="HAD-like"/>
    <property type="match status" value="1"/>
</dbReference>
<dbReference type="InterPro" id="IPR036412">
    <property type="entry name" value="HAD-like_sf"/>
</dbReference>
<dbReference type="InterPro" id="IPR006379">
    <property type="entry name" value="HAD-SF_hydro_IIB"/>
</dbReference>
<dbReference type="KEGG" id="mmir:HLA87_02275"/>
<dbReference type="GO" id="GO:0016791">
    <property type="term" value="F:phosphatase activity"/>
    <property type="evidence" value="ECO:0007669"/>
    <property type="project" value="TreeGrafter"/>
</dbReference>
<gene>
    <name evidence="1" type="ORF">HLA87_02275</name>
</gene>
<dbReference type="Proteomes" id="UP000500686">
    <property type="component" value="Chromosome"/>
</dbReference>
<dbReference type="GO" id="GO:0000287">
    <property type="term" value="F:magnesium ion binding"/>
    <property type="evidence" value="ECO:0007669"/>
    <property type="project" value="TreeGrafter"/>
</dbReference>
<name>A0A6M4J9C3_9MOLU</name>
<dbReference type="Pfam" id="PF08282">
    <property type="entry name" value="Hydrolase_3"/>
    <property type="match status" value="1"/>
</dbReference>
<reference evidence="1 2" key="1">
    <citation type="submission" date="2020-05" db="EMBL/GenBank/DDBJ databases">
        <title>Novel Mycoplasma species detected in Mirounga angustirostris (northern elephant seal) from the USA.</title>
        <authorList>
            <person name="Volokhov D.V."/>
        </authorList>
    </citation>
    <scope>NUCLEOTIDE SEQUENCE [LARGE SCALE GENOMIC DNA]</scope>
    <source>
        <strain evidence="1 2">Mirounga ES2806-GEN</strain>
    </source>
</reference>
<protein>
    <submittedName>
        <fullName evidence="1">HAD family phosphatase</fullName>
    </submittedName>
</protein>
<dbReference type="SFLD" id="SFLDS00003">
    <property type="entry name" value="Haloacid_Dehalogenase"/>
    <property type="match status" value="1"/>
</dbReference>
<sequence>MLNKKPKLIFIDLDGTSLDYKRKLLSSKNIDAINSLSKKGIKTVVSTGRGINKKTISILEQIDSTDNFIAWNGAKVIYNGEEIFSATINKEILVQIKKLILKYNMSVIVNSNFRKLTYTNNYLLKFIVKLKKGNHNKLDEFNIDMPIFKLIIWSPKKKNINDFYNDIQNKFKTKLNIVEARNYNKFIEVTDISASKGKAELLFAQKYGVDTDLCVHIGDTMNDASAAQYLKNVIAMKNATKDFKKIASHVSPFSYRKGGLAKTLKHFIKNAK</sequence>